<comment type="caution">
    <text evidence="2">The sequence shown here is derived from an EMBL/GenBank/DDBJ whole genome shotgun (WGS) entry which is preliminary data.</text>
</comment>
<feature type="compositionally biased region" description="Polar residues" evidence="1">
    <location>
        <begin position="55"/>
        <end position="70"/>
    </location>
</feature>
<evidence type="ECO:0000256" key="1">
    <source>
        <dbReference type="SAM" id="MobiDB-lite"/>
    </source>
</evidence>
<reference evidence="2 3" key="1">
    <citation type="journal article" date="2020" name="Mol. Biol. Evol.">
        <title>Distinct Expression and Methylation Patterns for Genes with Different Fates following a Single Whole-Genome Duplication in Flowering Plants.</title>
        <authorList>
            <person name="Shi T."/>
            <person name="Rahmani R.S."/>
            <person name="Gugger P.F."/>
            <person name="Wang M."/>
            <person name="Li H."/>
            <person name="Zhang Y."/>
            <person name="Li Z."/>
            <person name="Wang Q."/>
            <person name="Van de Peer Y."/>
            <person name="Marchal K."/>
            <person name="Chen J."/>
        </authorList>
    </citation>
    <scope>NUCLEOTIDE SEQUENCE [LARGE SCALE GENOMIC DNA]</scope>
    <source>
        <tissue evidence="2">Leaf</tissue>
    </source>
</reference>
<dbReference type="Proteomes" id="UP000607653">
    <property type="component" value="Unassembled WGS sequence"/>
</dbReference>
<protein>
    <submittedName>
        <fullName evidence="2">Uncharacterized protein</fullName>
    </submittedName>
</protein>
<organism evidence="2 3">
    <name type="scientific">Nelumbo nucifera</name>
    <name type="common">Sacred lotus</name>
    <dbReference type="NCBI Taxonomy" id="4432"/>
    <lineage>
        <taxon>Eukaryota</taxon>
        <taxon>Viridiplantae</taxon>
        <taxon>Streptophyta</taxon>
        <taxon>Embryophyta</taxon>
        <taxon>Tracheophyta</taxon>
        <taxon>Spermatophyta</taxon>
        <taxon>Magnoliopsida</taxon>
        <taxon>Proteales</taxon>
        <taxon>Nelumbonaceae</taxon>
        <taxon>Nelumbo</taxon>
    </lineage>
</organism>
<accession>A0A822YQU6</accession>
<gene>
    <name evidence="2" type="ORF">HUJ06_005153</name>
</gene>
<keyword evidence="3" id="KW-1185">Reference proteome</keyword>
<proteinExistence type="predicted"/>
<dbReference type="EMBL" id="DUZY01000004">
    <property type="protein sequence ID" value="DAD34513.1"/>
    <property type="molecule type" value="Genomic_DNA"/>
</dbReference>
<evidence type="ECO:0000313" key="3">
    <source>
        <dbReference type="Proteomes" id="UP000607653"/>
    </source>
</evidence>
<sequence>MLCHLMRSPIKNSIYIHEFGKRERRRNIVNPHPKDKNLPGSGESVKGYASKESDSMVTDFSTSQKDSTCSSKKHITEGRKQIKP</sequence>
<feature type="compositionally biased region" description="Basic and acidic residues" evidence="1">
    <location>
        <begin position="74"/>
        <end position="84"/>
    </location>
</feature>
<dbReference type="AlphaFoldDB" id="A0A822YQU6"/>
<evidence type="ECO:0000313" key="2">
    <source>
        <dbReference type="EMBL" id="DAD34513.1"/>
    </source>
</evidence>
<feature type="region of interest" description="Disordered" evidence="1">
    <location>
        <begin position="25"/>
        <end position="84"/>
    </location>
</feature>
<name>A0A822YQU6_NELNU</name>